<accession>A0A1E3PVI8</accession>
<feature type="domain" description="WW" evidence="2">
    <location>
        <begin position="16"/>
        <end position="50"/>
    </location>
</feature>
<dbReference type="SMART" id="SM00456">
    <property type="entry name" value="WW"/>
    <property type="match status" value="1"/>
</dbReference>
<dbReference type="EMBL" id="KV454304">
    <property type="protein sequence ID" value="ODQ69298.1"/>
    <property type="molecule type" value="Genomic_DNA"/>
</dbReference>
<feature type="region of interest" description="Disordered" evidence="1">
    <location>
        <begin position="41"/>
        <end position="89"/>
    </location>
</feature>
<organism evidence="3 4">
    <name type="scientific">Lipomyces starkeyi NRRL Y-11557</name>
    <dbReference type="NCBI Taxonomy" id="675824"/>
    <lineage>
        <taxon>Eukaryota</taxon>
        <taxon>Fungi</taxon>
        <taxon>Dikarya</taxon>
        <taxon>Ascomycota</taxon>
        <taxon>Saccharomycotina</taxon>
        <taxon>Lipomycetes</taxon>
        <taxon>Lipomycetales</taxon>
        <taxon>Lipomycetaceae</taxon>
        <taxon>Lipomyces</taxon>
    </lineage>
</organism>
<feature type="compositionally biased region" description="Pro residues" evidence="1">
    <location>
        <begin position="1"/>
        <end position="19"/>
    </location>
</feature>
<feature type="region of interest" description="Disordered" evidence="1">
    <location>
        <begin position="1"/>
        <end position="22"/>
    </location>
</feature>
<dbReference type="Pfam" id="PF00397">
    <property type="entry name" value="WW"/>
    <property type="match status" value="1"/>
</dbReference>
<dbReference type="InterPro" id="IPR036020">
    <property type="entry name" value="WW_dom_sf"/>
</dbReference>
<evidence type="ECO:0000256" key="1">
    <source>
        <dbReference type="SAM" id="MobiDB-lite"/>
    </source>
</evidence>
<evidence type="ECO:0000313" key="3">
    <source>
        <dbReference type="EMBL" id="ODQ69298.1"/>
    </source>
</evidence>
<keyword evidence="4" id="KW-1185">Reference proteome</keyword>
<reference evidence="3 4" key="1">
    <citation type="journal article" date="2016" name="Proc. Natl. Acad. Sci. U.S.A.">
        <title>Comparative genomics of biotechnologically important yeasts.</title>
        <authorList>
            <person name="Riley R."/>
            <person name="Haridas S."/>
            <person name="Wolfe K.H."/>
            <person name="Lopes M.R."/>
            <person name="Hittinger C.T."/>
            <person name="Goeker M."/>
            <person name="Salamov A.A."/>
            <person name="Wisecaver J.H."/>
            <person name="Long T.M."/>
            <person name="Calvey C.H."/>
            <person name="Aerts A.L."/>
            <person name="Barry K.W."/>
            <person name="Choi C."/>
            <person name="Clum A."/>
            <person name="Coughlan A.Y."/>
            <person name="Deshpande S."/>
            <person name="Douglass A.P."/>
            <person name="Hanson S.J."/>
            <person name="Klenk H.-P."/>
            <person name="LaButti K.M."/>
            <person name="Lapidus A."/>
            <person name="Lindquist E.A."/>
            <person name="Lipzen A.M."/>
            <person name="Meier-Kolthoff J.P."/>
            <person name="Ohm R.A."/>
            <person name="Otillar R.P."/>
            <person name="Pangilinan J.L."/>
            <person name="Peng Y."/>
            <person name="Rokas A."/>
            <person name="Rosa C.A."/>
            <person name="Scheuner C."/>
            <person name="Sibirny A.A."/>
            <person name="Slot J.C."/>
            <person name="Stielow J.B."/>
            <person name="Sun H."/>
            <person name="Kurtzman C.P."/>
            <person name="Blackwell M."/>
            <person name="Grigoriev I.V."/>
            <person name="Jeffries T.W."/>
        </authorList>
    </citation>
    <scope>NUCLEOTIDE SEQUENCE [LARGE SCALE GENOMIC DNA]</scope>
    <source>
        <strain evidence="3 4">NRRL Y-11557</strain>
    </source>
</reference>
<dbReference type="PROSITE" id="PS01159">
    <property type="entry name" value="WW_DOMAIN_1"/>
    <property type="match status" value="1"/>
</dbReference>
<dbReference type="InterPro" id="IPR001202">
    <property type="entry name" value="WW_dom"/>
</dbReference>
<evidence type="ECO:0000259" key="2">
    <source>
        <dbReference type="PROSITE" id="PS50020"/>
    </source>
</evidence>
<dbReference type="STRING" id="675824.A0A1E3PVI8"/>
<name>A0A1E3PVI8_LIPST</name>
<dbReference type="Gene3D" id="2.20.70.10">
    <property type="match status" value="1"/>
</dbReference>
<dbReference type="Proteomes" id="UP000094385">
    <property type="component" value="Unassembled WGS sequence"/>
</dbReference>
<evidence type="ECO:0000313" key="4">
    <source>
        <dbReference type="Proteomes" id="UP000094385"/>
    </source>
</evidence>
<sequence>MSSGGPPPGPPPSAAPPVPDGWLAKYDTNYNTYYYVNLSTGKSQWEKPPGADQPPAYSATQGQRQQPQMSVQQQQQQPQRSGMGAGTGMALGAAGGLVGGMLLADAMSPDVVVVDQATLVAVS</sequence>
<dbReference type="AlphaFoldDB" id="A0A1E3PVI8"/>
<proteinExistence type="predicted"/>
<feature type="compositionally biased region" description="Low complexity" evidence="1">
    <location>
        <begin position="61"/>
        <end position="82"/>
    </location>
</feature>
<dbReference type="SUPFAM" id="SSF51045">
    <property type="entry name" value="WW domain"/>
    <property type="match status" value="1"/>
</dbReference>
<gene>
    <name evidence="3" type="ORF">LIPSTDRAFT_76074</name>
</gene>
<protein>
    <recommendedName>
        <fullName evidence="2">WW domain-containing protein</fullName>
    </recommendedName>
</protein>
<feature type="non-terminal residue" evidence="3">
    <location>
        <position position="123"/>
    </location>
</feature>
<dbReference type="PROSITE" id="PS50020">
    <property type="entry name" value="WW_DOMAIN_2"/>
    <property type="match status" value="1"/>
</dbReference>